<evidence type="ECO:0000313" key="5">
    <source>
        <dbReference type="Proteomes" id="UP001050975"/>
    </source>
</evidence>
<dbReference type="SUPFAM" id="SSF51905">
    <property type="entry name" value="FAD/NAD(P)-binding domain"/>
    <property type="match status" value="1"/>
</dbReference>
<evidence type="ECO:0000256" key="1">
    <source>
        <dbReference type="ARBA" id="ARBA00023002"/>
    </source>
</evidence>
<comment type="caution">
    <text evidence="4">The sequence shown here is derived from an EMBL/GenBank/DDBJ whole genome shotgun (WGS) entry which is preliminary data.</text>
</comment>
<name>A0AAV3XPW8_9CYAN</name>
<dbReference type="PANTHER" id="PTHR13789">
    <property type="entry name" value="MONOOXYGENASE"/>
    <property type="match status" value="1"/>
</dbReference>
<dbReference type="PRINTS" id="PR00420">
    <property type="entry name" value="RNGMNOXGNASE"/>
</dbReference>
<organism evidence="4 5">
    <name type="scientific">Microseira wollei NIES-4236</name>
    <dbReference type="NCBI Taxonomy" id="2530354"/>
    <lineage>
        <taxon>Bacteria</taxon>
        <taxon>Bacillati</taxon>
        <taxon>Cyanobacteriota</taxon>
        <taxon>Cyanophyceae</taxon>
        <taxon>Oscillatoriophycideae</taxon>
        <taxon>Aerosakkonematales</taxon>
        <taxon>Aerosakkonemataceae</taxon>
        <taxon>Microseira</taxon>
    </lineage>
</organism>
<dbReference type="InterPro" id="IPR050493">
    <property type="entry name" value="FAD-dep_Monooxygenase_BioMet"/>
</dbReference>
<dbReference type="Pfam" id="PF01494">
    <property type="entry name" value="FAD_binding_3"/>
    <property type="match status" value="1"/>
</dbReference>
<dbReference type="GO" id="GO:0004497">
    <property type="term" value="F:monooxygenase activity"/>
    <property type="evidence" value="ECO:0007669"/>
    <property type="project" value="UniProtKB-KW"/>
</dbReference>
<dbReference type="InterPro" id="IPR036188">
    <property type="entry name" value="FAD/NAD-bd_sf"/>
</dbReference>
<dbReference type="PANTHER" id="PTHR13789:SF309">
    <property type="entry name" value="PUTATIVE (AFU_ORTHOLOGUE AFUA_6G14510)-RELATED"/>
    <property type="match status" value="1"/>
</dbReference>
<dbReference type="AlphaFoldDB" id="A0AAV3XPW8"/>
<dbReference type="EMBL" id="BLAY01000169">
    <property type="protein sequence ID" value="GET42562.1"/>
    <property type="molecule type" value="Genomic_DNA"/>
</dbReference>
<accession>A0AAV3XPW8</accession>
<keyword evidence="2 4" id="KW-0503">Monooxygenase</keyword>
<keyword evidence="5" id="KW-1185">Reference proteome</keyword>
<gene>
    <name evidence="4" type="ORF">MiSe_73800</name>
</gene>
<dbReference type="InterPro" id="IPR002938">
    <property type="entry name" value="FAD-bd"/>
</dbReference>
<evidence type="ECO:0000313" key="4">
    <source>
        <dbReference type="EMBL" id="GET42562.1"/>
    </source>
</evidence>
<reference evidence="4" key="1">
    <citation type="submission" date="2019-10" db="EMBL/GenBank/DDBJ databases">
        <title>Draft genome sequece of Microseira wollei NIES-4236.</title>
        <authorList>
            <person name="Yamaguchi H."/>
            <person name="Suzuki S."/>
            <person name="Kawachi M."/>
        </authorList>
    </citation>
    <scope>NUCLEOTIDE SEQUENCE</scope>
    <source>
        <strain evidence="4">NIES-4236</strain>
    </source>
</reference>
<protein>
    <submittedName>
        <fullName evidence="4">Monooxygenase, FAD-binding protein</fullName>
    </submittedName>
</protein>
<proteinExistence type="predicted"/>
<keyword evidence="1" id="KW-0560">Oxidoreductase</keyword>
<sequence>MPEHQSSFHPPTDQDIVSSYTGIYDVAIVGAGSIGLATAIGLRQRGIENFIVIDRTRGFRQVGQVLDLLPNGLKALKYLDFKAYEEVKKTAFGFLNFNRDNNEDKTIGTPGEEKPRKTSPEWVQKNIRGQRIRSIPLRYDDWFKDYGEGRVSIPWYDLQTGLRQQLPQDRVKANHCCINVADEPEAGCVRVDFVSDIAREINPYAYWANDTQPQNLETAPQVSEIKSIRAKLVVAADGINSTIRRVLYADSSYSAFAQPEYSGFAAISCRDIPEIPNQLRTEVVEKFFEDSPIVTIVNDETGSDSVGYDPRMMLFGRLRGQLGYIIHLPLPLVLLEGKSESCLIDLALQEMEKAGFPDSLKQLVRLSPPANMQQRPYYIHRATISDSREPVEIRPAWSAGRIVLVGDAAHGMPPFMAQGVNQGFEDALTIATLIANIAEKNHWDEAQIIAKAFEKYEHLRRPLMDYIQQATLTRFPHSSDQALQEYNQRVYSRLTGDDPITKVSA</sequence>
<dbReference type="Proteomes" id="UP001050975">
    <property type="component" value="Unassembled WGS sequence"/>
</dbReference>
<evidence type="ECO:0000256" key="2">
    <source>
        <dbReference type="ARBA" id="ARBA00023033"/>
    </source>
</evidence>
<feature type="domain" description="FAD-binding" evidence="3">
    <location>
        <begin position="395"/>
        <end position="437"/>
    </location>
</feature>
<evidence type="ECO:0000259" key="3">
    <source>
        <dbReference type="Pfam" id="PF01494"/>
    </source>
</evidence>
<dbReference type="GO" id="GO:0071949">
    <property type="term" value="F:FAD binding"/>
    <property type="evidence" value="ECO:0007669"/>
    <property type="project" value="InterPro"/>
</dbReference>
<dbReference type="RefSeq" id="WP_226590296.1">
    <property type="nucleotide sequence ID" value="NZ_BLAY01000169.1"/>
</dbReference>
<dbReference type="Gene3D" id="3.50.50.60">
    <property type="entry name" value="FAD/NAD(P)-binding domain"/>
    <property type="match status" value="1"/>
</dbReference>